<dbReference type="EMBL" id="BRXZ01006454">
    <property type="protein sequence ID" value="GMH60899.1"/>
    <property type="molecule type" value="Genomic_DNA"/>
</dbReference>
<dbReference type="SUPFAM" id="SSF81665">
    <property type="entry name" value="Calcium ATPase, transmembrane domain M"/>
    <property type="match status" value="1"/>
</dbReference>
<evidence type="ECO:0000256" key="5">
    <source>
        <dbReference type="ARBA" id="ARBA00022842"/>
    </source>
</evidence>
<dbReference type="InterPro" id="IPR059000">
    <property type="entry name" value="ATPase_P-type_domA"/>
</dbReference>
<keyword evidence="6" id="KW-1278">Translocase</keyword>
<feature type="transmembrane region" description="Helical" evidence="7">
    <location>
        <begin position="115"/>
        <end position="134"/>
    </location>
</feature>
<dbReference type="GO" id="GO:0046872">
    <property type="term" value="F:metal ion binding"/>
    <property type="evidence" value="ECO:0007669"/>
    <property type="project" value="UniProtKB-KW"/>
</dbReference>
<keyword evidence="7" id="KW-1133">Transmembrane helix</keyword>
<sequence length="384" mass="43272">MQVWRVDFNVYMNYVPVDMSTVEELDDGKYKNAPTHIRVTPAAGKDVLVECEVLEGLGCTFEYHRQRYVWSDDDEIWEKIRCQTTMATDLFSRWTGFQNSDNLEQARVRFGENQFNYSFFTLFMILMFEGTVVFQKLKSLGALKGMGNKIRGVVYVYRSDSWVETTTDNLLPGDIMNLKKSKGEGGEVIPADVLLLNGATVVSEASLTGESIPQMKERISEMSDEPLAIKGKHKSHVRYAGTTMLQAKSGEDSDYPLIPNSPDSGCVCFVLRTGFTSAQGKLVRVIEGSQEKVKGSEVEIALLLLLQKGWENKDRSKYELLLHCILIITSVIPPELPMQQALAVNNSLMTLMKLQVFCTDPPRVPIAGKIDSCLFDKTDWYTHD</sequence>
<evidence type="ECO:0000256" key="4">
    <source>
        <dbReference type="ARBA" id="ARBA00022840"/>
    </source>
</evidence>
<keyword evidence="7" id="KW-0472">Membrane</keyword>
<keyword evidence="3" id="KW-0547">Nucleotide-binding</keyword>
<dbReference type="GO" id="GO:0019829">
    <property type="term" value="F:ATPase-coupled monoatomic cation transmembrane transporter activity"/>
    <property type="evidence" value="ECO:0007669"/>
    <property type="project" value="TreeGrafter"/>
</dbReference>
<dbReference type="GO" id="GO:0016020">
    <property type="term" value="C:membrane"/>
    <property type="evidence" value="ECO:0007669"/>
    <property type="project" value="UniProtKB-SubCell"/>
</dbReference>
<evidence type="ECO:0000256" key="3">
    <source>
        <dbReference type="ARBA" id="ARBA00022741"/>
    </source>
</evidence>
<evidence type="ECO:0000256" key="6">
    <source>
        <dbReference type="ARBA" id="ARBA00022967"/>
    </source>
</evidence>
<dbReference type="GO" id="GO:0005524">
    <property type="term" value="F:ATP binding"/>
    <property type="evidence" value="ECO:0007669"/>
    <property type="project" value="UniProtKB-KW"/>
</dbReference>
<keyword evidence="7" id="KW-0812">Transmembrane</keyword>
<accession>A0A9W6ZUR5</accession>
<keyword evidence="5" id="KW-0460">Magnesium</keyword>
<dbReference type="InterPro" id="IPR023298">
    <property type="entry name" value="ATPase_P-typ_TM_dom_sf"/>
</dbReference>
<organism evidence="9 10">
    <name type="scientific">Triparma retinervis</name>
    <dbReference type="NCBI Taxonomy" id="2557542"/>
    <lineage>
        <taxon>Eukaryota</taxon>
        <taxon>Sar</taxon>
        <taxon>Stramenopiles</taxon>
        <taxon>Ochrophyta</taxon>
        <taxon>Bolidophyceae</taxon>
        <taxon>Parmales</taxon>
        <taxon>Triparmaceae</taxon>
        <taxon>Triparma</taxon>
    </lineage>
</organism>
<comment type="caution">
    <text evidence="9">The sequence shown here is derived from an EMBL/GenBank/DDBJ whole genome shotgun (WGS) entry which is preliminary data.</text>
</comment>
<protein>
    <recommendedName>
        <fullName evidence="8">P-type ATPase A domain-containing protein</fullName>
    </recommendedName>
</protein>
<dbReference type="Proteomes" id="UP001165082">
    <property type="component" value="Unassembled WGS sequence"/>
</dbReference>
<proteinExistence type="predicted"/>
<dbReference type="SUPFAM" id="SSF81653">
    <property type="entry name" value="Calcium ATPase, transduction domain A"/>
    <property type="match status" value="1"/>
</dbReference>
<evidence type="ECO:0000256" key="1">
    <source>
        <dbReference type="ARBA" id="ARBA00004141"/>
    </source>
</evidence>
<evidence type="ECO:0000259" key="8">
    <source>
        <dbReference type="Pfam" id="PF00122"/>
    </source>
</evidence>
<dbReference type="GO" id="GO:0140358">
    <property type="term" value="F:P-type transmembrane transporter activity"/>
    <property type="evidence" value="ECO:0007669"/>
    <property type="project" value="InterPro"/>
</dbReference>
<evidence type="ECO:0000256" key="2">
    <source>
        <dbReference type="ARBA" id="ARBA00022723"/>
    </source>
</evidence>
<dbReference type="AlphaFoldDB" id="A0A9W6ZUR5"/>
<comment type="subcellular location">
    <subcellularLocation>
        <location evidence="1">Membrane</location>
        <topology evidence="1">Multi-pass membrane protein</topology>
    </subcellularLocation>
</comment>
<reference evidence="9" key="1">
    <citation type="submission" date="2022-07" db="EMBL/GenBank/DDBJ databases">
        <title>Genome analysis of Parmales, a sister group of diatoms, reveals the evolutionary specialization of diatoms from phago-mixotrophs to photoautotrophs.</title>
        <authorList>
            <person name="Ban H."/>
            <person name="Sato S."/>
            <person name="Yoshikawa S."/>
            <person name="Kazumasa Y."/>
            <person name="Nakamura Y."/>
            <person name="Ichinomiya M."/>
            <person name="Saitoh K."/>
            <person name="Sato N."/>
            <person name="Blanc-Mathieu R."/>
            <person name="Endo H."/>
            <person name="Kuwata A."/>
            <person name="Ogata H."/>
        </authorList>
    </citation>
    <scope>NUCLEOTIDE SEQUENCE</scope>
</reference>
<evidence type="ECO:0000256" key="7">
    <source>
        <dbReference type="SAM" id="Phobius"/>
    </source>
</evidence>
<keyword evidence="10" id="KW-1185">Reference proteome</keyword>
<dbReference type="InterPro" id="IPR006544">
    <property type="entry name" value="P-type_TPase_V"/>
</dbReference>
<evidence type="ECO:0000313" key="10">
    <source>
        <dbReference type="Proteomes" id="UP001165082"/>
    </source>
</evidence>
<dbReference type="PANTHER" id="PTHR45630:SF6">
    <property type="entry name" value="CATION-TRANSPORTING P-TYPE ATPASE N-TERMINAL DOMAIN-CONTAINING PROTEIN"/>
    <property type="match status" value="1"/>
</dbReference>
<dbReference type="Pfam" id="PF00122">
    <property type="entry name" value="E1-E2_ATPase"/>
    <property type="match status" value="1"/>
</dbReference>
<keyword evidence="2" id="KW-0479">Metal-binding</keyword>
<dbReference type="OrthoDB" id="48943at2759"/>
<feature type="domain" description="P-type ATPase A" evidence="8">
    <location>
        <begin position="154"/>
        <end position="286"/>
    </location>
</feature>
<dbReference type="InterPro" id="IPR008250">
    <property type="entry name" value="ATPase_P-typ_transduc_dom_A_sf"/>
</dbReference>
<evidence type="ECO:0000313" key="9">
    <source>
        <dbReference type="EMBL" id="GMH60899.1"/>
    </source>
</evidence>
<keyword evidence="4" id="KW-0067">ATP-binding</keyword>
<dbReference type="PANTHER" id="PTHR45630">
    <property type="entry name" value="CATION-TRANSPORTING ATPASE-RELATED"/>
    <property type="match status" value="1"/>
</dbReference>
<name>A0A9W6ZUR5_9STRA</name>
<gene>
    <name evidence="9" type="ORF">TrRE_jg1143</name>
</gene>
<dbReference type="Gene3D" id="2.70.150.10">
    <property type="entry name" value="Calcium-transporting ATPase, cytoplasmic transduction domain A"/>
    <property type="match status" value="1"/>
</dbReference>